<dbReference type="Pfam" id="PF13622">
    <property type="entry name" value="4HBT_3"/>
    <property type="match status" value="1"/>
</dbReference>
<protein>
    <submittedName>
        <fullName evidence="3">Acyl-CoA thioesterase II</fullName>
    </submittedName>
</protein>
<gene>
    <name evidence="3" type="primary">tesB</name>
    <name evidence="3" type="ORF">KCG44_05715</name>
</gene>
<name>A0ABS6SCY9_9SPHN</name>
<feature type="domain" description="Acyl-CoA thioesterase-like N-terminal HotDog" evidence="2">
    <location>
        <begin position="41"/>
        <end position="117"/>
    </location>
</feature>
<dbReference type="InterPro" id="IPR003703">
    <property type="entry name" value="Acyl_CoA_thio"/>
</dbReference>
<comment type="caution">
    <text evidence="3">The sequence shown here is derived from an EMBL/GenBank/DDBJ whole genome shotgun (WGS) entry which is preliminary data.</text>
</comment>
<evidence type="ECO:0000259" key="2">
    <source>
        <dbReference type="Pfam" id="PF13622"/>
    </source>
</evidence>
<evidence type="ECO:0000313" key="3">
    <source>
        <dbReference type="EMBL" id="MBV7256280.1"/>
    </source>
</evidence>
<dbReference type="CDD" id="cd03445">
    <property type="entry name" value="Thioesterase_II_repeat2"/>
    <property type="match status" value="1"/>
</dbReference>
<dbReference type="PANTHER" id="PTHR11066:SF34">
    <property type="entry name" value="ACYL-COENZYME A THIOESTERASE 8"/>
    <property type="match status" value="1"/>
</dbReference>
<dbReference type="CDD" id="cd03444">
    <property type="entry name" value="Thioesterase_II_repeat1"/>
    <property type="match status" value="1"/>
</dbReference>
<dbReference type="Pfam" id="PF02551">
    <property type="entry name" value="Acyl_CoA_thio"/>
    <property type="match status" value="1"/>
</dbReference>
<feature type="domain" description="Acyl-CoA thioesterase 2 C-terminal" evidence="1">
    <location>
        <begin position="175"/>
        <end position="287"/>
    </location>
</feature>
<dbReference type="NCBIfam" id="TIGR00189">
    <property type="entry name" value="tesB"/>
    <property type="match status" value="1"/>
</dbReference>
<dbReference type="PANTHER" id="PTHR11066">
    <property type="entry name" value="ACYL-COA THIOESTERASE"/>
    <property type="match status" value="1"/>
</dbReference>
<dbReference type="Proteomes" id="UP000722336">
    <property type="component" value="Unassembled WGS sequence"/>
</dbReference>
<dbReference type="EMBL" id="JAGSPA010000002">
    <property type="protein sequence ID" value="MBV7256280.1"/>
    <property type="molecule type" value="Genomic_DNA"/>
</dbReference>
<sequence length="292" mass="33120">MSKELPETPRELVTELLDVLDLERIEENLFRGQNTADAEFRLFGGQVIAQALVAASRTVADDRTAHSLHAYFMRPGAIDVPVIYQVERDRDGKSFSTRRVVAIQNGRPIFNMAVSFQIAEEGYEHQFDMPDVPAPEDLMPETQWRESFAHMVPAQFRDRFTRERSIDFRRVDPSPPGEGREPAQNIWFRVQGTVPDDQAVHRCLLAYASDMSLLSTCQRPHGLQWFTGEVQVASLDHALWFHAPFKADEWLLYVQDSPRASGARGLNRGSIYNREGVLVASVAQEGLIRPRG</sequence>
<evidence type="ECO:0000259" key="1">
    <source>
        <dbReference type="Pfam" id="PF02551"/>
    </source>
</evidence>
<dbReference type="RefSeq" id="WP_218444858.1">
    <property type="nucleotide sequence ID" value="NZ_JAGSPA010000002.1"/>
</dbReference>
<organism evidence="3 4">
    <name type="scientific">Pacificimonas pallii</name>
    <dbReference type="NCBI Taxonomy" id="2827236"/>
    <lineage>
        <taxon>Bacteria</taxon>
        <taxon>Pseudomonadati</taxon>
        <taxon>Pseudomonadota</taxon>
        <taxon>Alphaproteobacteria</taxon>
        <taxon>Sphingomonadales</taxon>
        <taxon>Sphingosinicellaceae</taxon>
        <taxon>Pacificimonas</taxon>
    </lineage>
</organism>
<evidence type="ECO:0000313" key="4">
    <source>
        <dbReference type="Proteomes" id="UP000722336"/>
    </source>
</evidence>
<accession>A0ABS6SCY9</accession>
<dbReference type="InterPro" id="IPR049449">
    <property type="entry name" value="TesB_ACOT8-like_N"/>
</dbReference>
<dbReference type="InterPro" id="IPR025652">
    <property type="entry name" value="TesB_C"/>
</dbReference>
<proteinExistence type="predicted"/>
<keyword evidence="4" id="KW-1185">Reference proteome</keyword>
<reference evidence="3 4" key="1">
    <citation type="submission" date="2021-04" db="EMBL/GenBank/DDBJ databases">
        <authorList>
            <person name="Pira H."/>
            <person name="Risdian C."/>
            <person name="Wink J."/>
        </authorList>
    </citation>
    <scope>NUCLEOTIDE SEQUENCE [LARGE SCALE GENOMIC DNA]</scope>
    <source>
        <strain evidence="3 4">WHA3</strain>
    </source>
</reference>